<dbReference type="InterPro" id="IPR011662">
    <property type="entry name" value="Secretin/TonB_short_N"/>
</dbReference>
<keyword evidence="10 15" id="KW-0798">TonB box</keyword>
<dbReference type="PROSITE" id="PS52016">
    <property type="entry name" value="TONB_DEPENDENT_REC_3"/>
    <property type="match status" value="1"/>
</dbReference>
<dbReference type="PANTHER" id="PTHR32552:SF68">
    <property type="entry name" value="FERRICHROME OUTER MEMBRANE TRANSPORTER_PHAGE RECEPTOR"/>
    <property type="match status" value="1"/>
</dbReference>
<dbReference type="FunFam" id="2.40.170.20:FF:000005">
    <property type="entry name" value="TonB-dependent siderophore receptor"/>
    <property type="match status" value="1"/>
</dbReference>
<dbReference type="GO" id="GO:0015891">
    <property type="term" value="P:siderophore transport"/>
    <property type="evidence" value="ECO:0007669"/>
    <property type="project" value="InterPro"/>
</dbReference>
<dbReference type="GO" id="GO:0038023">
    <property type="term" value="F:signaling receptor activity"/>
    <property type="evidence" value="ECO:0007669"/>
    <property type="project" value="InterPro"/>
</dbReference>
<evidence type="ECO:0000256" key="7">
    <source>
        <dbReference type="ARBA" id="ARBA00022729"/>
    </source>
</evidence>
<evidence type="ECO:0000313" key="18">
    <source>
        <dbReference type="EMBL" id="TDN44980.1"/>
    </source>
</evidence>
<keyword evidence="4 14" id="KW-1134">Transmembrane beta strand</keyword>
<dbReference type="InterPro" id="IPR006311">
    <property type="entry name" value="TAT_signal"/>
</dbReference>
<dbReference type="AlphaFoldDB" id="A0A4R6DJV1"/>
<dbReference type="GO" id="GO:0009279">
    <property type="term" value="C:cell outer membrane"/>
    <property type="evidence" value="ECO:0007669"/>
    <property type="project" value="UniProtKB-SubCell"/>
</dbReference>
<evidence type="ECO:0000256" key="14">
    <source>
        <dbReference type="PROSITE-ProRule" id="PRU01360"/>
    </source>
</evidence>
<evidence type="ECO:0000256" key="13">
    <source>
        <dbReference type="ARBA" id="ARBA00023237"/>
    </source>
</evidence>
<keyword evidence="11 14" id="KW-0472">Membrane</keyword>
<evidence type="ECO:0000256" key="2">
    <source>
        <dbReference type="ARBA" id="ARBA00009810"/>
    </source>
</evidence>
<feature type="chain" id="PRO_5020689610" evidence="16">
    <location>
        <begin position="40"/>
        <end position="802"/>
    </location>
</feature>
<comment type="subcellular location">
    <subcellularLocation>
        <location evidence="1 14">Cell outer membrane</location>
        <topology evidence="1 14">Multi-pass membrane protein</topology>
    </subcellularLocation>
</comment>
<dbReference type="NCBIfam" id="TIGR01783">
    <property type="entry name" value="TonB-siderophor"/>
    <property type="match status" value="1"/>
</dbReference>
<evidence type="ECO:0000256" key="15">
    <source>
        <dbReference type="RuleBase" id="RU003357"/>
    </source>
</evidence>
<keyword evidence="8" id="KW-0408">Iron</keyword>
<dbReference type="Gene3D" id="3.55.50.30">
    <property type="match status" value="1"/>
</dbReference>
<dbReference type="OrthoDB" id="127311at2"/>
<dbReference type="SMART" id="SM00965">
    <property type="entry name" value="STN"/>
    <property type="match status" value="1"/>
</dbReference>
<evidence type="ECO:0000256" key="3">
    <source>
        <dbReference type="ARBA" id="ARBA00022448"/>
    </source>
</evidence>
<dbReference type="InterPro" id="IPR037066">
    <property type="entry name" value="Plug_dom_sf"/>
</dbReference>
<evidence type="ECO:0000256" key="12">
    <source>
        <dbReference type="ARBA" id="ARBA00023170"/>
    </source>
</evidence>
<keyword evidence="9" id="KW-0406">Ion transport</keyword>
<evidence type="ECO:0000256" key="8">
    <source>
        <dbReference type="ARBA" id="ARBA00023004"/>
    </source>
</evidence>
<evidence type="ECO:0000256" key="11">
    <source>
        <dbReference type="ARBA" id="ARBA00023136"/>
    </source>
</evidence>
<accession>A0A4R6DJV1</accession>
<evidence type="ECO:0000313" key="19">
    <source>
        <dbReference type="Proteomes" id="UP000295129"/>
    </source>
</evidence>
<comment type="similarity">
    <text evidence="2 14 15">Belongs to the TonB-dependent receptor family.</text>
</comment>
<dbReference type="GO" id="GO:0015344">
    <property type="term" value="F:siderophore uptake transmembrane transporter activity"/>
    <property type="evidence" value="ECO:0007669"/>
    <property type="project" value="TreeGrafter"/>
</dbReference>
<evidence type="ECO:0000256" key="5">
    <source>
        <dbReference type="ARBA" id="ARBA00022496"/>
    </source>
</evidence>
<dbReference type="PANTHER" id="PTHR32552">
    <property type="entry name" value="FERRICHROME IRON RECEPTOR-RELATED"/>
    <property type="match status" value="1"/>
</dbReference>
<dbReference type="InterPro" id="IPR012910">
    <property type="entry name" value="Plug_dom"/>
</dbReference>
<dbReference type="SUPFAM" id="SSF56935">
    <property type="entry name" value="Porins"/>
    <property type="match status" value="1"/>
</dbReference>
<dbReference type="CDD" id="cd01347">
    <property type="entry name" value="ligand_gated_channel"/>
    <property type="match status" value="1"/>
</dbReference>
<evidence type="ECO:0000256" key="9">
    <source>
        <dbReference type="ARBA" id="ARBA00023065"/>
    </source>
</evidence>
<protein>
    <submittedName>
        <fullName evidence="18">Iron complex outermembrane receptor protein</fullName>
    </submittedName>
</protein>
<proteinExistence type="inferred from homology"/>
<evidence type="ECO:0000256" key="4">
    <source>
        <dbReference type="ARBA" id="ARBA00022452"/>
    </source>
</evidence>
<reference evidence="18 19" key="1">
    <citation type="submission" date="2019-03" db="EMBL/GenBank/DDBJ databases">
        <title>Genomic Encyclopedia of Type Strains, Phase IV (KMG-IV): sequencing the most valuable type-strain genomes for metagenomic binning, comparative biology and taxonomic classification.</title>
        <authorList>
            <person name="Goeker M."/>
        </authorList>
    </citation>
    <scope>NUCLEOTIDE SEQUENCE [LARGE SCALE GENOMIC DNA]</scope>
    <source>
        <strain evidence="18 19">DSM 12121</strain>
    </source>
</reference>
<keyword evidence="7 16" id="KW-0732">Signal</keyword>
<evidence type="ECO:0000256" key="10">
    <source>
        <dbReference type="ARBA" id="ARBA00023077"/>
    </source>
</evidence>
<name>A0A4R6DJV1_9RHOO</name>
<keyword evidence="6 14" id="KW-0812">Transmembrane</keyword>
<dbReference type="PROSITE" id="PS51318">
    <property type="entry name" value="TAT"/>
    <property type="match status" value="1"/>
</dbReference>
<organism evidence="18 19">
    <name type="scientific">Azoarcus indigens</name>
    <dbReference type="NCBI Taxonomy" id="29545"/>
    <lineage>
        <taxon>Bacteria</taxon>
        <taxon>Pseudomonadati</taxon>
        <taxon>Pseudomonadota</taxon>
        <taxon>Betaproteobacteria</taxon>
        <taxon>Rhodocyclales</taxon>
        <taxon>Zoogloeaceae</taxon>
        <taxon>Azoarcus</taxon>
    </lineage>
</organism>
<dbReference type="Gene3D" id="2.40.170.20">
    <property type="entry name" value="TonB-dependent receptor, beta-barrel domain"/>
    <property type="match status" value="1"/>
</dbReference>
<evidence type="ECO:0000259" key="17">
    <source>
        <dbReference type="SMART" id="SM00965"/>
    </source>
</evidence>
<comment type="caution">
    <text evidence="18">The sequence shown here is derived from an EMBL/GenBank/DDBJ whole genome shotgun (WGS) entry which is preliminary data.</text>
</comment>
<evidence type="ECO:0000256" key="16">
    <source>
        <dbReference type="SAM" id="SignalP"/>
    </source>
</evidence>
<evidence type="ECO:0000256" key="1">
    <source>
        <dbReference type="ARBA" id="ARBA00004571"/>
    </source>
</evidence>
<keyword evidence="5" id="KW-0410">Iron transport</keyword>
<dbReference type="InterPro" id="IPR010105">
    <property type="entry name" value="TonB_sidphr_rcpt"/>
</dbReference>
<dbReference type="Pfam" id="PF00593">
    <property type="entry name" value="TonB_dep_Rec_b-barrel"/>
    <property type="match status" value="1"/>
</dbReference>
<dbReference type="Pfam" id="PF07660">
    <property type="entry name" value="STN"/>
    <property type="match status" value="1"/>
</dbReference>
<dbReference type="Pfam" id="PF07715">
    <property type="entry name" value="Plug"/>
    <property type="match status" value="1"/>
</dbReference>
<feature type="signal peptide" evidence="16">
    <location>
        <begin position="1"/>
        <end position="39"/>
    </location>
</feature>
<keyword evidence="13 14" id="KW-0998">Cell outer membrane</keyword>
<dbReference type="FunFam" id="2.170.130.10:FF:000001">
    <property type="entry name" value="Catecholate siderophore TonB-dependent receptor"/>
    <property type="match status" value="1"/>
</dbReference>
<dbReference type="EMBL" id="SNVV01000033">
    <property type="protein sequence ID" value="TDN44980.1"/>
    <property type="molecule type" value="Genomic_DNA"/>
</dbReference>
<keyword evidence="19" id="KW-1185">Reference proteome</keyword>
<feature type="domain" description="Secretin/TonB short N-terminal" evidence="17">
    <location>
        <begin position="69"/>
        <end position="120"/>
    </location>
</feature>
<dbReference type="InterPro" id="IPR000531">
    <property type="entry name" value="Beta-barrel_TonB"/>
</dbReference>
<dbReference type="InterPro" id="IPR039426">
    <property type="entry name" value="TonB-dep_rcpt-like"/>
</dbReference>
<keyword evidence="3 14" id="KW-0813">Transport</keyword>
<dbReference type="InterPro" id="IPR036942">
    <property type="entry name" value="Beta-barrel_TonB_sf"/>
</dbReference>
<dbReference type="Proteomes" id="UP000295129">
    <property type="component" value="Unassembled WGS sequence"/>
</dbReference>
<keyword evidence="12 18" id="KW-0675">Receptor</keyword>
<dbReference type="Gene3D" id="2.170.130.10">
    <property type="entry name" value="TonB-dependent receptor, plug domain"/>
    <property type="match status" value="1"/>
</dbReference>
<evidence type="ECO:0000256" key="6">
    <source>
        <dbReference type="ARBA" id="ARBA00022692"/>
    </source>
</evidence>
<sequence length="802" mass="86655">MSHRPASSPRPLALRPLALSLRLMLGGLAAAALAPQALAAEPAAAARSYQIAAGPLGDVLAQFAAQTGVRLSFDPALVAGLRSPGLQGSYGVGEGFARILAGSGYELADLGGGAYTLRKAPPPPGRETTLAPVTVTASAGAGAETALGPVKGYIATRSITASKSDIPLIETPQSVSIVTAEQIEVQNAESLAQALRYTSGVHPLGGDNTTSDGMVIRGFNVTGSAPMYLNGTKLSRNTFSGVSEPYAMERIELLKGPASVLYGNAAPGGIINMVSKLPQAETQREVRLQLGDYDRQQIAGDFTGALNEDGSLTYRLTGLVRRSDTSVDHVPDDRNFGAAALRWQPGADTSFTLFANYQENDTVYNYGLPASGTVSHNVNGRIPRDRFVGEPGFNKFETENSTVGYLFSHRFNEQLSFRQNLLYFTARSDYRDIWLDSFAATDSSIFRGAYTRNDKNRSWTVDNQLEGRFQTGAVAHTVLVGIDYSESEFKRLQYGGSAAPLDLYNPVYGSPVILNATPQSHFRENTRQLGIYAQDHMKIAERWVVMLGGRHDKVYGRSKDYLSGSSATDYDDDATTGRAGLVYLFDNGFAPYLSYAESFEPTTGRDAGGRAFKPTEGKQYEVGLRYQPAGQALSVTASAYQLTQTNVTTNDLNNPGEYIQEGEVESQGFEVELRAHFTERLSVIAAYGYVDNKVTKSDSGTKGNRSASVPMHTASVWADYQLTPALKLGGGLRYYGESYDGANTAKAPDFTVADAMLSYQFTPQWQLSLNINNLFDERYATCSYACFYGASRSAVATATYRW</sequence>
<gene>
    <name evidence="18" type="ORF">C7389_13325</name>
</gene>
<dbReference type="RefSeq" id="WP_133595029.1">
    <property type="nucleotide sequence ID" value="NZ_SNVV01000033.1"/>
</dbReference>